<organism evidence="2">
    <name type="scientific">Mariniphaga anaerophila</name>
    <dbReference type="NCBI Taxonomy" id="1484053"/>
    <lineage>
        <taxon>Bacteria</taxon>
        <taxon>Pseudomonadati</taxon>
        <taxon>Bacteroidota</taxon>
        <taxon>Bacteroidia</taxon>
        <taxon>Marinilabiliales</taxon>
        <taxon>Prolixibacteraceae</taxon>
        <taxon>Mariniphaga</taxon>
    </lineage>
</organism>
<dbReference type="PROSITE" id="PS51257">
    <property type="entry name" value="PROKAR_LIPOPROTEIN"/>
    <property type="match status" value="1"/>
</dbReference>
<keyword evidence="1" id="KW-0175">Coiled coil</keyword>
<reference evidence="2" key="1">
    <citation type="journal article" date="2020" name="mSystems">
        <title>Genome- and Community-Level Interaction Insights into Carbon Utilization and Element Cycling Functions of Hydrothermarchaeota in Hydrothermal Sediment.</title>
        <authorList>
            <person name="Zhou Z."/>
            <person name="Liu Y."/>
            <person name="Xu W."/>
            <person name="Pan J."/>
            <person name="Luo Z.H."/>
            <person name="Li M."/>
        </authorList>
    </citation>
    <scope>NUCLEOTIDE SEQUENCE [LARGE SCALE GENOMIC DNA]</scope>
    <source>
        <strain evidence="2">SpSt-1217</strain>
    </source>
</reference>
<name>A0A831LIK6_9BACT</name>
<feature type="coiled-coil region" evidence="1">
    <location>
        <begin position="72"/>
        <end position="215"/>
    </location>
</feature>
<dbReference type="Gene3D" id="1.20.5.1700">
    <property type="match status" value="1"/>
</dbReference>
<sequence>MIARYSLLVFTGLALIFTSCVSKKKFTEMQDGWLRAEEQVRQLTAENNARAARIEAMIADFESMKNELMGSNAEKDQYIDNLNREMAGLNEQLNEQRQSLQERNFTFGFERERLSETLAEREKTIQALERQIAEKERENERQSATLSDRNVRISALNDQISMLKAEKERGERQRTDMEQQAQRLRNEINTLKAQMEEKDQTITRLQNNVNLLKRELGGGSN</sequence>
<dbReference type="SUPFAM" id="SSF90257">
    <property type="entry name" value="Myosin rod fragments"/>
    <property type="match status" value="1"/>
</dbReference>
<dbReference type="Gene3D" id="1.20.5.340">
    <property type="match status" value="1"/>
</dbReference>
<evidence type="ECO:0000313" key="2">
    <source>
        <dbReference type="EMBL" id="HDR52407.1"/>
    </source>
</evidence>
<evidence type="ECO:0000256" key="1">
    <source>
        <dbReference type="SAM" id="Coils"/>
    </source>
</evidence>
<comment type="caution">
    <text evidence="2">The sequence shown here is derived from an EMBL/GenBank/DDBJ whole genome shotgun (WGS) entry which is preliminary data.</text>
</comment>
<dbReference type="Proteomes" id="UP000886047">
    <property type="component" value="Unassembled WGS sequence"/>
</dbReference>
<proteinExistence type="predicted"/>
<gene>
    <name evidence="2" type="ORF">ENN90_12430</name>
</gene>
<dbReference type="AlphaFoldDB" id="A0A831LIK6"/>
<protein>
    <submittedName>
        <fullName evidence="2">Uncharacterized protein</fullName>
    </submittedName>
</protein>
<dbReference type="EMBL" id="DSDK01000691">
    <property type="protein sequence ID" value="HDR52407.1"/>
    <property type="molecule type" value="Genomic_DNA"/>
</dbReference>
<accession>A0A831LIK6</accession>